<dbReference type="EMBL" id="CP123872">
    <property type="protein sequence ID" value="WND01509.1"/>
    <property type="molecule type" value="Genomic_DNA"/>
</dbReference>
<organism evidence="2 3">
    <name type="scientific">Temperatibacter marinus</name>
    <dbReference type="NCBI Taxonomy" id="1456591"/>
    <lineage>
        <taxon>Bacteria</taxon>
        <taxon>Pseudomonadati</taxon>
        <taxon>Pseudomonadota</taxon>
        <taxon>Alphaproteobacteria</taxon>
        <taxon>Kordiimonadales</taxon>
        <taxon>Temperatibacteraceae</taxon>
        <taxon>Temperatibacter</taxon>
    </lineage>
</organism>
<dbReference type="Proteomes" id="UP001268683">
    <property type="component" value="Chromosome"/>
</dbReference>
<reference evidence="2" key="1">
    <citation type="submission" date="2023-04" db="EMBL/GenBank/DDBJ databases">
        <title>Complete genome sequence of Temperatibacter marinus.</title>
        <authorList>
            <person name="Rong J.-C."/>
            <person name="Yi M.-L."/>
            <person name="Zhao Q."/>
        </authorList>
    </citation>
    <scope>NUCLEOTIDE SEQUENCE</scope>
    <source>
        <strain evidence="2">NBRC 110045</strain>
    </source>
</reference>
<evidence type="ECO:0000256" key="1">
    <source>
        <dbReference type="SAM" id="SignalP"/>
    </source>
</evidence>
<keyword evidence="3" id="KW-1185">Reference proteome</keyword>
<dbReference type="AlphaFoldDB" id="A0AA52H863"/>
<evidence type="ECO:0000313" key="3">
    <source>
        <dbReference type="Proteomes" id="UP001268683"/>
    </source>
</evidence>
<dbReference type="RefSeq" id="WP_310797337.1">
    <property type="nucleotide sequence ID" value="NZ_CP123872.1"/>
</dbReference>
<evidence type="ECO:0008006" key="4">
    <source>
        <dbReference type="Google" id="ProtNLM"/>
    </source>
</evidence>
<name>A0AA52H863_9PROT</name>
<accession>A0AA52H863</accession>
<evidence type="ECO:0000313" key="2">
    <source>
        <dbReference type="EMBL" id="WND01509.1"/>
    </source>
</evidence>
<keyword evidence="1" id="KW-0732">Signal</keyword>
<sequence length="251" mass="27940">MALKIRQYIALVTLFSLPSGLAYAGLDAIEEPAPEMPSLIVLSIPTLLNENKTGSYSGFLNYLQSKNKIASWTVAPTRRAERIFLEKGYDCIAPVDLDFITDRGLDPQNFTMTSAFNNAVAYLYFTDQQAMTKSVPKIGSIGVMAEGQWTREHFEHVRIPNYFRLLSMVNHGSLDAALVTFPDILEHGKAYELVLKLSPFREAAWQGAERIICHKQAGEAVVALSKEIDALITSGAMDELIENKYIHPAQK</sequence>
<feature type="chain" id="PRO_5041338227" description="Solute-binding protein family 3/N-terminal domain-containing protein" evidence="1">
    <location>
        <begin position="25"/>
        <end position="251"/>
    </location>
</feature>
<dbReference type="KEGG" id="tmk:QGN29_08040"/>
<gene>
    <name evidence="2" type="ORF">QGN29_08040</name>
</gene>
<proteinExistence type="predicted"/>
<feature type="signal peptide" evidence="1">
    <location>
        <begin position="1"/>
        <end position="24"/>
    </location>
</feature>
<protein>
    <recommendedName>
        <fullName evidence="4">Solute-binding protein family 3/N-terminal domain-containing protein</fullName>
    </recommendedName>
</protein>